<dbReference type="SUPFAM" id="SSF48403">
    <property type="entry name" value="Ankyrin repeat"/>
    <property type="match status" value="1"/>
</dbReference>
<dbReference type="AlphaFoldDB" id="A0A6S7FN33"/>
<dbReference type="Pfam" id="PF12796">
    <property type="entry name" value="Ank_2"/>
    <property type="match status" value="1"/>
</dbReference>
<sequence>MGSKSRSNRHSFYGTALADETRIEKRYNQVRQRRLSAFQEVAPGSINEQTGGTRAYLPHCILPGSQRKRSNSLPDAITINSMITKMENDTAASISLVRPRSVSFDPTAKLYTAAAENDTKELKNILDSGKANPNTLYLSGIAPLHVAAAEGHLETITLLVQYGANINIQDAEGCSPLEFALRGGHFDCASFLIKVGAETKKIVHGLN</sequence>
<name>A0A6S7FN33_PARCT</name>
<accession>A0A6S7FN33</accession>
<comment type="caution">
    <text evidence="3">The sequence shown here is derived from an EMBL/GenBank/DDBJ whole genome shotgun (WGS) entry which is preliminary data.</text>
</comment>
<dbReference type="InterPro" id="IPR036770">
    <property type="entry name" value="Ankyrin_rpt-contain_sf"/>
</dbReference>
<keyword evidence="4" id="KW-1185">Reference proteome</keyword>
<evidence type="ECO:0000256" key="2">
    <source>
        <dbReference type="ARBA" id="ARBA00023043"/>
    </source>
</evidence>
<dbReference type="Gene3D" id="1.25.40.20">
    <property type="entry name" value="Ankyrin repeat-containing domain"/>
    <property type="match status" value="1"/>
</dbReference>
<dbReference type="OrthoDB" id="5948023at2759"/>
<dbReference type="Proteomes" id="UP001152795">
    <property type="component" value="Unassembled WGS sequence"/>
</dbReference>
<dbReference type="PROSITE" id="PS50088">
    <property type="entry name" value="ANK_REPEAT"/>
    <property type="match status" value="2"/>
</dbReference>
<dbReference type="PROSITE" id="PS50297">
    <property type="entry name" value="ANK_REP_REGION"/>
    <property type="match status" value="2"/>
</dbReference>
<keyword evidence="2" id="KW-0040">ANK repeat</keyword>
<reference evidence="3" key="1">
    <citation type="submission" date="2020-04" db="EMBL/GenBank/DDBJ databases">
        <authorList>
            <person name="Alioto T."/>
            <person name="Alioto T."/>
            <person name="Gomez Garrido J."/>
        </authorList>
    </citation>
    <scope>NUCLEOTIDE SEQUENCE</scope>
    <source>
        <strain evidence="3">A484AB</strain>
    </source>
</reference>
<evidence type="ECO:0000313" key="3">
    <source>
        <dbReference type="EMBL" id="CAB3981274.1"/>
    </source>
</evidence>
<evidence type="ECO:0000256" key="1">
    <source>
        <dbReference type="ARBA" id="ARBA00022737"/>
    </source>
</evidence>
<organism evidence="3 4">
    <name type="scientific">Paramuricea clavata</name>
    <name type="common">Red gorgonian</name>
    <name type="synonym">Violescent sea-whip</name>
    <dbReference type="NCBI Taxonomy" id="317549"/>
    <lineage>
        <taxon>Eukaryota</taxon>
        <taxon>Metazoa</taxon>
        <taxon>Cnidaria</taxon>
        <taxon>Anthozoa</taxon>
        <taxon>Octocorallia</taxon>
        <taxon>Malacalcyonacea</taxon>
        <taxon>Plexauridae</taxon>
        <taxon>Paramuricea</taxon>
    </lineage>
</organism>
<dbReference type="EMBL" id="CACRXK020000370">
    <property type="protein sequence ID" value="CAB3981274.1"/>
    <property type="molecule type" value="Genomic_DNA"/>
</dbReference>
<proteinExistence type="predicted"/>
<protein>
    <submittedName>
        <fullName evidence="3">Phosphatase 1 regulatory subunit 27-like</fullName>
    </submittedName>
</protein>
<gene>
    <name evidence="3" type="ORF">PACLA_8A022739</name>
</gene>
<dbReference type="InterPro" id="IPR050776">
    <property type="entry name" value="Ank_Repeat/CDKN_Inhibitor"/>
</dbReference>
<evidence type="ECO:0000313" key="4">
    <source>
        <dbReference type="Proteomes" id="UP001152795"/>
    </source>
</evidence>
<dbReference type="PANTHER" id="PTHR24201:SF15">
    <property type="entry name" value="ANKYRIN REPEAT DOMAIN-CONTAINING PROTEIN 66"/>
    <property type="match status" value="1"/>
</dbReference>
<dbReference type="PANTHER" id="PTHR24201">
    <property type="entry name" value="ANK_REP_REGION DOMAIN-CONTAINING PROTEIN"/>
    <property type="match status" value="1"/>
</dbReference>
<dbReference type="SMART" id="SM00248">
    <property type="entry name" value="ANK"/>
    <property type="match status" value="2"/>
</dbReference>
<dbReference type="InterPro" id="IPR002110">
    <property type="entry name" value="Ankyrin_rpt"/>
</dbReference>
<keyword evidence="1" id="KW-0677">Repeat</keyword>